<dbReference type="InterPro" id="IPR001841">
    <property type="entry name" value="Znf_RING"/>
</dbReference>
<evidence type="ECO:0000256" key="1">
    <source>
        <dbReference type="PROSITE-ProRule" id="PRU00175"/>
    </source>
</evidence>
<evidence type="ECO:0000259" key="2">
    <source>
        <dbReference type="PROSITE" id="PS50089"/>
    </source>
</evidence>
<keyword evidence="1" id="KW-0863">Zinc-finger</keyword>
<protein>
    <recommendedName>
        <fullName evidence="2">RING-type domain-containing protein</fullName>
    </recommendedName>
</protein>
<proteinExistence type="predicted"/>
<organism evidence="3">
    <name type="scientific">Hyperionvirus sp</name>
    <dbReference type="NCBI Taxonomy" id="2487770"/>
    <lineage>
        <taxon>Viruses</taxon>
        <taxon>Varidnaviria</taxon>
        <taxon>Bamfordvirae</taxon>
        <taxon>Nucleocytoviricota</taxon>
        <taxon>Megaviricetes</taxon>
        <taxon>Imitervirales</taxon>
        <taxon>Mimiviridae</taxon>
        <taxon>Klosneuvirinae</taxon>
    </lineage>
</organism>
<gene>
    <name evidence="3" type="ORF">Hyperionvirus9_78</name>
</gene>
<name>A0A3G5ABJ0_9VIRU</name>
<dbReference type="GO" id="GO:0008270">
    <property type="term" value="F:zinc ion binding"/>
    <property type="evidence" value="ECO:0007669"/>
    <property type="project" value="UniProtKB-KW"/>
</dbReference>
<keyword evidence="1" id="KW-0862">Zinc</keyword>
<feature type="domain" description="RING-type" evidence="2">
    <location>
        <begin position="624"/>
        <end position="659"/>
    </location>
</feature>
<accession>A0A3G5ABJ0</accession>
<reference evidence="3" key="1">
    <citation type="submission" date="2018-10" db="EMBL/GenBank/DDBJ databases">
        <title>Hidden diversity of soil giant viruses.</title>
        <authorList>
            <person name="Schulz F."/>
            <person name="Alteio L."/>
            <person name="Goudeau D."/>
            <person name="Ryan E.M."/>
            <person name="Malmstrom R.R."/>
            <person name="Blanchard J."/>
            <person name="Woyke T."/>
        </authorList>
    </citation>
    <scope>NUCLEOTIDE SEQUENCE</scope>
    <source>
        <strain evidence="3">HYV1</strain>
    </source>
</reference>
<dbReference type="PROSITE" id="PS50089">
    <property type="entry name" value="ZF_RING_2"/>
    <property type="match status" value="1"/>
</dbReference>
<dbReference type="EMBL" id="MK072391">
    <property type="protein sequence ID" value="AYV83661.1"/>
    <property type="molecule type" value="Genomic_DNA"/>
</dbReference>
<keyword evidence="1" id="KW-0479">Metal-binding</keyword>
<sequence length="671" mass="75850">MKVVNNRRRAAQQVTTFSTTRSKGTDGAHLRAKIGISDLERKHLEMFKTVDNRTEMDVYVAYRCRYNSKHGKVCVETDTPPYLIVEDLVGVGSQGDDDFCLPVYAIQESEWIATFPGFSRWLYSACRYPKVTGDNSITPNVGSSGGNYKEVSSLDTFELYAATFIGTLGEYFRTGNIKYAWNCWRLRWSMTYIMNRSLEKKKHVDVVDLLTWKDTLKNLILKRDASEEDANAYKKFIEDVEPGHYYWMMYNLMIEAPEVVHKSHLMNMDLLLCGLLTQGTLCDEKGVSIGCKYEGIQDNILRMIFERAMKHIPKIDLSECVRMDELVECLHKNAGSGVESSLRYWTFLVKVIGYLLERNYSVNNFCMLMEKLRGGLFELKGVTTFCLLICPDAEKYLCDEVVAEYILGAAGGGKSCVLNAVMLVSKTNTPQLKKLLGRNIERTVKVQRKLDLNLEDDAVVWTTFLESVNCVNAANLVHSGKSGVYKEWIIKLASEGDAVHLELLKAFVAKGMEVSPELLGDRRTRTLILRAAPMDSMVMNYYKGGGKKSKHIENLRSNYGGSMSVSSRLLKDFFCEKISDDQKSDDDEEKVGAIEFIKFEKAREIMEVVLFNMFESVGEICTECPICFETGKIMALHGDIRHGVCEKCVGALNTCPFCRALLIVLESLSGI</sequence>
<evidence type="ECO:0000313" key="3">
    <source>
        <dbReference type="EMBL" id="AYV83661.1"/>
    </source>
</evidence>